<organism evidence="2 3">
    <name type="scientific">Stylosanthes scabra</name>
    <dbReference type="NCBI Taxonomy" id="79078"/>
    <lineage>
        <taxon>Eukaryota</taxon>
        <taxon>Viridiplantae</taxon>
        <taxon>Streptophyta</taxon>
        <taxon>Embryophyta</taxon>
        <taxon>Tracheophyta</taxon>
        <taxon>Spermatophyta</taxon>
        <taxon>Magnoliopsida</taxon>
        <taxon>eudicotyledons</taxon>
        <taxon>Gunneridae</taxon>
        <taxon>Pentapetalae</taxon>
        <taxon>rosids</taxon>
        <taxon>fabids</taxon>
        <taxon>Fabales</taxon>
        <taxon>Fabaceae</taxon>
        <taxon>Papilionoideae</taxon>
        <taxon>50 kb inversion clade</taxon>
        <taxon>dalbergioids sensu lato</taxon>
        <taxon>Dalbergieae</taxon>
        <taxon>Pterocarpus clade</taxon>
        <taxon>Stylosanthes</taxon>
    </lineage>
</organism>
<feature type="compositionally biased region" description="Basic and acidic residues" evidence="1">
    <location>
        <begin position="60"/>
        <end position="84"/>
    </location>
</feature>
<name>A0ABU6SN31_9FABA</name>
<feature type="compositionally biased region" description="Polar residues" evidence="1">
    <location>
        <begin position="14"/>
        <end position="24"/>
    </location>
</feature>
<evidence type="ECO:0000313" key="3">
    <source>
        <dbReference type="Proteomes" id="UP001341840"/>
    </source>
</evidence>
<dbReference type="Proteomes" id="UP001341840">
    <property type="component" value="Unassembled WGS sequence"/>
</dbReference>
<proteinExistence type="predicted"/>
<feature type="region of interest" description="Disordered" evidence="1">
    <location>
        <begin position="215"/>
        <end position="236"/>
    </location>
</feature>
<feature type="region of interest" description="Disordered" evidence="1">
    <location>
        <begin position="1"/>
        <end position="86"/>
    </location>
</feature>
<dbReference type="EMBL" id="JASCZI010061150">
    <property type="protein sequence ID" value="MED6137807.1"/>
    <property type="molecule type" value="Genomic_DNA"/>
</dbReference>
<sequence>MPVGSNVDRKEKSINNPYSRNTNHLVGRMESQGEVSSARMGDLPQNVIAGNAPLDGISPDTRKEEQFRKEQEQTLKDIHQDHETPTNVQLPIKELLKQAFKTKVQNFVNQTFSEFWSSKEKAKMVRATDAKGKKKIQRHPSTDPYTVEFPEEDQDMIDANTGQNSNEEPEEELARKINSCLHLKRKREEDDQLFIEDGGDIISNTHNLQLVLKRRKDDTTEEMAEEAGPSVPPPIP</sequence>
<comment type="caution">
    <text evidence="2">The sequence shown here is derived from an EMBL/GenBank/DDBJ whole genome shotgun (WGS) entry which is preliminary data.</text>
</comment>
<evidence type="ECO:0000256" key="1">
    <source>
        <dbReference type="SAM" id="MobiDB-lite"/>
    </source>
</evidence>
<gene>
    <name evidence="2" type="ORF">PIB30_068490</name>
</gene>
<reference evidence="2 3" key="1">
    <citation type="journal article" date="2023" name="Plants (Basel)">
        <title>Bridging the Gap: Combining Genomics and Transcriptomics Approaches to Understand Stylosanthes scabra, an Orphan Legume from the Brazilian Caatinga.</title>
        <authorList>
            <person name="Ferreira-Neto J.R.C."/>
            <person name="da Silva M.D."/>
            <person name="Binneck E."/>
            <person name="de Melo N.F."/>
            <person name="da Silva R.H."/>
            <person name="de Melo A.L.T.M."/>
            <person name="Pandolfi V."/>
            <person name="Bustamante F.O."/>
            <person name="Brasileiro-Vidal A.C."/>
            <person name="Benko-Iseppon A.M."/>
        </authorList>
    </citation>
    <scope>NUCLEOTIDE SEQUENCE [LARGE SCALE GENOMIC DNA]</scope>
    <source>
        <tissue evidence="2">Leaves</tissue>
    </source>
</reference>
<protein>
    <submittedName>
        <fullName evidence="2">Uncharacterized protein</fullName>
    </submittedName>
</protein>
<accession>A0ABU6SN31</accession>
<evidence type="ECO:0000313" key="2">
    <source>
        <dbReference type="EMBL" id="MED6137807.1"/>
    </source>
</evidence>
<keyword evidence="3" id="KW-1185">Reference proteome</keyword>
<feature type="region of interest" description="Disordered" evidence="1">
    <location>
        <begin position="127"/>
        <end position="148"/>
    </location>
</feature>